<proteinExistence type="predicted"/>
<reference evidence="1 2" key="1">
    <citation type="submission" date="2018-09" db="EMBL/GenBank/DDBJ databases">
        <title>Genomic Encyclopedia of Archaeal and Bacterial Type Strains, Phase II (KMG-II): from individual species to whole genera.</title>
        <authorList>
            <person name="Goeker M."/>
        </authorList>
    </citation>
    <scope>NUCLEOTIDE SEQUENCE [LARGE SCALE GENOMIC DNA]</scope>
    <source>
        <strain evidence="1 2">DSM 27148</strain>
    </source>
</reference>
<dbReference type="EMBL" id="RAPN01000005">
    <property type="protein sequence ID" value="RKD86046.1"/>
    <property type="molecule type" value="Genomic_DNA"/>
</dbReference>
<sequence>MRAQKYHFLPINKTNMLYISHLQTFQTLQSFILQIQKRQKKEPDQVARLLLIA</sequence>
<accession>A0A419VVG0</accession>
<gene>
    <name evidence="1" type="ORF">BC643_4362</name>
</gene>
<dbReference type="Proteomes" id="UP000283387">
    <property type="component" value="Unassembled WGS sequence"/>
</dbReference>
<keyword evidence="2" id="KW-1185">Reference proteome</keyword>
<name>A0A419VVG0_9BACT</name>
<dbReference type="AlphaFoldDB" id="A0A419VVG0"/>
<evidence type="ECO:0000313" key="1">
    <source>
        <dbReference type="EMBL" id="RKD86046.1"/>
    </source>
</evidence>
<evidence type="ECO:0000313" key="2">
    <source>
        <dbReference type="Proteomes" id="UP000283387"/>
    </source>
</evidence>
<protein>
    <submittedName>
        <fullName evidence="1">Uncharacterized protein</fullName>
    </submittedName>
</protein>
<comment type="caution">
    <text evidence="1">The sequence shown here is derived from an EMBL/GenBank/DDBJ whole genome shotgun (WGS) entry which is preliminary data.</text>
</comment>
<organism evidence="1 2">
    <name type="scientific">Mangrovibacterium diazotrophicum</name>
    <dbReference type="NCBI Taxonomy" id="1261403"/>
    <lineage>
        <taxon>Bacteria</taxon>
        <taxon>Pseudomonadati</taxon>
        <taxon>Bacteroidota</taxon>
        <taxon>Bacteroidia</taxon>
        <taxon>Marinilabiliales</taxon>
        <taxon>Prolixibacteraceae</taxon>
        <taxon>Mangrovibacterium</taxon>
    </lineage>
</organism>